<feature type="region of interest" description="Disordered" evidence="1">
    <location>
        <begin position="217"/>
        <end position="238"/>
    </location>
</feature>
<gene>
    <name evidence="2" type="ORF">LZ24_02994</name>
</gene>
<evidence type="ECO:0000256" key="1">
    <source>
        <dbReference type="SAM" id="MobiDB-lite"/>
    </source>
</evidence>
<name>A0A562R9N6_9BACT</name>
<proteinExistence type="predicted"/>
<dbReference type="EMBL" id="VLLC01000034">
    <property type="protein sequence ID" value="TWI65762.1"/>
    <property type="molecule type" value="Genomic_DNA"/>
</dbReference>
<evidence type="ECO:0000313" key="3">
    <source>
        <dbReference type="Proteomes" id="UP000318307"/>
    </source>
</evidence>
<protein>
    <submittedName>
        <fullName evidence="2">CRISPR-associated protein Csb2</fullName>
    </submittedName>
</protein>
<reference evidence="2 3" key="1">
    <citation type="submission" date="2019-07" db="EMBL/GenBank/DDBJ databases">
        <title>Genome sequencing of 100 strains of the haloalkaliphilic chemolithoautotrophic sulfur-oxidizing bacterium Thioalkalivibrio.</title>
        <authorList>
            <person name="Muyzer G."/>
        </authorList>
    </citation>
    <scope>NUCLEOTIDE SEQUENCE [LARGE SCALE GENOMIC DNA]</scope>
    <source>
        <strain evidence="2 3">ASO4-4</strain>
    </source>
</reference>
<dbReference type="AlphaFoldDB" id="A0A562R9N6"/>
<keyword evidence="3" id="KW-1185">Reference proteome</keyword>
<dbReference type="InterPro" id="IPR019089">
    <property type="entry name" value="Cas_GSU0054"/>
</dbReference>
<evidence type="ECO:0000313" key="2">
    <source>
        <dbReference type="EMBL" id="TWI65762.1"/>
    </source>
</evidence>
<organism evidence="2 3">
    <name type="scientific">Desulfobotulus alkaliphilus</name>
    <dbReference type="NCBI Taxonomy" id="622671"/>
    <lineage>
        <taxon>Bacteria</taxon>
        <taxon>Pseudomonadati</taxon>
        <taxon>Thermodesulfobacteriota</taxon>
        <taxon>Desulfobacteria</taxon>
        <taxon>Desulfobacterales</taxon>
        <taxon>Desulfobacteraceae</taxon>
        <taxon>Desulfobotulus</taxon>
    </lineage>
</organism>
<sequence>MIAIEMTFPAGRYHATPWGRHVNEADVEWPPSPWRFLRGLIATWHRKAAGDHFPENLLHRLIDSLAEEKPVFSLPTVRHSHVRHYMPIAGKKPTLVFDAFVQMEKNTPLCILWQNTTLDEDCTALLDQLLCGMQYLGRAESWVLAKRLENWSGSINAWPADQENPGADFETESIPLYAPLSKKAYEKERQSLIQEKGLAPPPPVPVPKGQMGLFEQEKPKEKTKARQIKTPKPSAKDKKFLSTLPENLTDALSVDTGELQSVGWSAPPAAEKVRYLRPYQALNGSTRPRISHSGGPSPRLARMQLVGKPLPKMEDAVRLGETLRKALIHTMDKRMKEEVPPVISGHDLPETNRHSHAFFLPEDADQDGHIDHLNLYVPEGIPEKALYALSRRMDKLWTDKGEEWRLVFDTAGFSPGTLAGTGPVWLSASPYLHPWYRKKGFGLKEQVLRECRLRGLPEPDIEVMETIGVGKGKRPRKPIHFRRFREKRGLNQPDRQGCFLRLSFPEPLTGPLALGFGCHFGLGLFVPEN</sequence>
<accession>A0A562R9N6</accession>
<dbReference type="Proteomes" id="UP000318307">
    <property type="component" value="Unassembled WGS sequence"/>
</dbReference>
<dbReference type="RefSeq" id="WP_144686485.1">
    <property type="nucleotide sequence ID" value="NZ_VLLC01000034.1"/>
</dbReference>
<comment type="caution">
    <text evidence="2">The sequence shown here is derived from an EMBL/GenBank/DDBJ whole genome shotgun (WGS) entry which is preliminary data.</text>
</comment>
<dbReference type="NCBIfam" id="TIGR02165">
    <property type="entry name" value="cas5_6_GSU0054"/>
    <property type="match status" value="1"/>
</dbReference>
<dbReference type="OrthoDB" id="9787885at2"/>